<dbReference type="Proteomes" id="UP001373714">
    <property type="component" value="Unassembled WGS sequence"/>
</dbReference>
<evidence type="ECO:0000313" key="2">
    <source>
        <dbReference type="EMBL" id="KAK6352356.1"/>
    </source>
</evidence>
<dbReference type="EMBL" id="JAVHNS010000006">
    <property type="protein sequence ID" value="KAK6352356.1"/>
    <property type="molecule type" value="Genomic_DNA"/>
</dbReference>
<feature type="compositionally biased region" description="Basic and acidic residues" evidence="1">
    <location>
        <begin position="18"/>
        <end position="27"/>
    </location>
</feature>
<keyword evidence="3" id="KW-1185">Reference proteome</keyword>
<feature type="compositionally biased region" description="Basic residues" evidence="1">
    <location>
        <begin position="1002"/>
        <end position="1015"/>
    </location>
</feature>
<accession>A0AAV9UXK2</accession>
<proteinExistence type="predicted"/>
<sequence length="1015" mass="113311">MVIKKIPGPKRVKLSHSSKVDLGGKEQDENDNEAVGSVDSGEEGIEEVIKISDSNDNSSDGDGGDDSDDECVSGDEAVRKAFVASSARRPNYPTARKLCKALHDCQSIGGTFAFNELYKSAPNPGLVISLGQVHELLRLPLSREEVEAVVEEADQTQDETGVIKIGAENVEFRNPCWGGWVEEVLEKTKDRLGIDGGPVCPKVELEFEGVRIYPFDREGEKGFEIGDGEDGEGGGVLEITLPGEFHGGVVTMKYLDEEEVVEINGREKFDTMVNAWYRDVTYEPTPVSYGYKVTLVYRIEIRSMTVYSAANQATPPHLTRAIKAIKKSSKPVALVLEDKYSEDDKMKLDSFTGHDKVVVHHLTEAVERVGGLAVYSGELVTAYTRDRNDIDQEPRDWEGTLDRYDFTDRYVDIAPLEFTVQNMVHIGGVITDIGKKAARWTGPILSLGRRLRNFEPEREETILNSKRKVENGGEGQGAWETTRYYRCRCIFIHQTPIKPSMYDLQSRSLPWKSVRSHLQCLLPDSGFDYPKIAAIWKTTLVACISSDSMGDADVSNAGVFLAKTLPGLAHSRDSLAKMVKHLFQSADGVLSHQPVSYYKDLGRECRKGQKRYFRMIKLFSSVVSKLFVSALCLLFKEIPPKNDLQSRTEARFFLTEHDVEDIRTVFMVLDWETNMMGVLIDLMFDLNPSENLRRALDHDIKTNLLPDSVGLQRWLSLSARCHESIINGIKKRIPQLVELTGLFNPMPNKYHQVIGYNDPALADTYSSYQGKLVAELTSYFEVLRDLDHPDSAELVVKFLDATTALGTLDWGTNEVFSKLVAAVYQLPETSAIIQTQDAAVKKYALAFQVAVVKYNPCKHPEGEAVFSLDTRPQCSKATCGLCPGLNEFLIDPTERKFQVKSRHGEKRHFTEVKRDLKTNRKWDGRLEVGSSLEDSQLVLSVEKIDPSPEASRELLEVFTSALEARRELLGLVGVGVDEMGQPVGEPVFRWNTAAVGGSAKGRQGKRRGVKRKASD</sequence>
<reference evidence="2 3" key="1">
    <citation type="submission" date="2019-10" db="EMBL/GenBank/DDBJ databases">
        <authorList>
            <person name="Palmer J.M."/>
        </authorList>
    </citation>
    <scope>NUCLEOTIDE SEQUENCE [LARGE SCALE GENOMIC DNA]</scope>
    <source>
        <strain evidence="2 3">TWF730</strain>
    </source>
</reference>
<gene>
    <name evidence="2" type="ORF">TWF730_009185</name>
</gene>
<feature type="region of interest" description="Disordered" evidence="1">
    <location>
        <begin position="996"/>
        <end position="1015"/>
    </location>
</feature>
<name>A0AAV9UXK2_9PEZI</name>
<protein>
    <submittedName>
        <fullName evidence="2">Uncharacterized protein</fullName>
    </submittedName>
</protein>
<comment type="caution">
    <text evidence="2">The sequence shown here is derived from an EMBL/GenBank/DDBJ whole genome shotgun (WGS) entry which is preliminary data.</text>
</comment>
<feature type="region of interest" description="Disordered" evidence="1">
    <location>
        <begin position="1"/>
        <end position="72"/>
    </location>
</feature>
<evidence type="ECO:0000313" key="3">
    <source>
        <dbReference type="Proteomes" id="UP001373714"/>
    </source>
</evidence>
<organism evidence="2 3">
    <name type="scientific">Orbilia blumenaviensis</name>
    <dbReference type="NCBI Taxonomy" id="1796055"/>
    <lineage>
        <taxon>Eukaryota</taxon>
        <taxon>Fungi</taxon>
        <taxon>Dikarya</taxon>
        <taxon>Ascomycota</taxon>
        <taxon>Pezizomycotina</taxon>
        <taxon>Orbiliomycetes</taxon>
        <taxon>Orbiliales</taxon>
        <taxon>Orbiliaceae</taxon>
        <taxon>Orbilia</taxon>
    </lineage>
</organism>
<dbReference type="AlphaFoldDB" id="A0AAV9UXK2"/>
<evidence type="ECO:0000256" key="1">
    <source>
        <dbReference type="SAM" id="MobiDB-lite"/>
    </source>
</evidence>
<feature type="compositionally biased region" description="Acidic residues" evidence="1">
    <location>
        <begin position="62"/>
        <end position="72"/>
    </location>
</feature>
<feature type="compositionally biased region" description="Basic residues" evidence="1">
    <location>
        <begin position="7"/>
        <end position="16"/>
    </location>
</feature>